<comment type="caution">
    <text evidence="1">The sequence shown here is derived from an EMBL/GenBank/DDBJ whole genome shotgun (WGS) entry which is preliminary data.</text>
</comment>
<evidence type="ECO:0000313" key="2">
    <source>
        <dbReference type="Proteomes" id="UP001060215"/>
    </source>
</evidence>
<gene>
    <name evidence="1" type="ORF">LOK49_LG06G00964</name>
</gene>
<dbReference type="EMBL" id="CM045762">
    <property type="protein sequence ID" value="KAI8012618.1"/>
    <property type="molecule type" value="Genomic_DNA"/>
</dbReference>
<protein>
    <submittedName>
        <fullName evidence="1">Cytochrome P450 71A2</fullName>
    </submittedName>
</protein>
<sequence>MLFFHLLSFYFLPFLFFILFLFKFFSLTTSTKKPYKNPPPSPPKLPISGNLHLIGSLPHHSLRSLSQKHGPLMLLHLGNVPVLVVSSSVAAREIMKTHDQIFSSRPKPSIIGRLTYGFKDMAFSPYGEYWRQVRSICVLHLLSNKMVQSFRNVREEETALMIEKIKHFSSSSSPFSSSVNLSDMFAKLTNDIVCRVALGRRYSGGEREGRRFKELFTALMELFVVFNVGDYIPWLGWLNRFNGLDGKVKKYAKEMDDFLEEVLEDHIVGGNRSEGKQDFVDILLEIQRENKDGSSPVHRDTIKAVTMVALKLEHRKSKGCSYGPPSEWQVYSTLNGCYGIPLVHYKGCQGDYYILIKALLGDYDAIHVRRGDKLKTRKDSFGIDKALHPHLDRDTRPEFILCRISKWVPPGRTLFIASNERTPGFFSPLGIRYKLAYSSNYSSILDRFIENNYQLFMIERLIIMGAKTIIKTFKQEETDLSLTDDPKKNTKSWQIPVYTMDGKGC</sequence>
<reference evidence="1 2" key="1">
    <citation type="journal article" date="2022" name="Plant J.">
        <title>Chromosome-level genome of Camellia lanceoleosa provides a valuable resource for understanding genome evolution and self-incompatibility.</title>
        <authorList>
            <person name="Gong W."/>
            <person name="Xiao S."/>
            <person name="Wang L."/>
            <person name="Liao Z."/>
            <person name="Chang Y."/>
            <person name="Mo W."/>
            <person name="Hu G."/>
            <person name="Li W."/>
            <person name="Zhao G."/>
            <person name="Zhu H."/>
            <person name="Hu X."/>
            <person name="Ji K."/>
            <person name="Xiang X."/>
            <person name="Song Q."/>
            <person name="Yuan D."/>
            <person name="Jin S."/>
            <person name="Zhang L."/>
        </authorList>
    </citation>
    <scope>NUCLEOTIDE SEQUENCE [LARGE SCALE GENOMIC DNA]</scope>
    <source>
        <strain evidence="1">SQ_2022a</strain>
    </source>
</reference>
<keyword evidence="2" id="KW-1185">Reference proteome</keyword>
<evidence type="ECO:0000313" key="1">
    <source>
        <dbReference type="EMBL" id="KAI8012618.1"/>
    </source>
</evidence>
<dbReference type="Proteomes" id="UP001060215">
    <property type="component" value="Chromosome 5"/>
</dbReference>
<organism evidence="1 2">
    <name type="scientific">Camellia lanceoleosa</name>
    <dbReference type="NCBI Taxonomy" id="1840588"/>
    <lineage>
        <taxon>Eukaryota</taxon>
        <taxon>Viridiplantae</taxon>
        <taxon>Streptophyta</taxon>
        <taxon>Embryophyta</taxon>
        <taxon>Tracheophyta</taxon>
        <taxon>Spermatophyta</taxon>
        <taxon>Magnoliopsida</taxon>
        <taxon>eudicotyledons</taxon>
        <taxon>Gunneridae</taxon>
        <taxon>Pentapetalae</taxon>
        <taxon>asterids</taxon>
        <taxon>Ericales</taxon>
        <taxon>Theaceae</taxon>
        <taxon>Camellia</taxon>
    </lineage>
</organism>
<proteinExistence type="predicted"/>
<accession>A0ACC0HG38</accession>
<name>A0ACC0HG38_9ERIC</name>